<evidence type="ECO:0000313" key="4">
    <source>
        <dbReference type="EMBL" id="OGG06059.1"/>
    </source>
</evidence>
<keyword evidence="2" id="KW-0812">Transmembrane</keyword>
<evidence type="ECO:0000256" key="2">
    <source>
        <dbReference type="SAM" id="Phobius"/>
    </source>
</evidence>
<dbReference type="EMBL" id="MFJF01000019">
    <property type="protein sequence ID" value="OGG06059.1"/>
    <property type="molecule type" value="Genomic_DNA"/>
</dbReference>
<dbReference type="AlphaFoldDB" id="A0A1F5Z0S0"/>
<dbReference type="Pfam" id="PF00326">
    <property type="entry name" value="Peptidase_S9"/>
    <property type="match status" value="1"/>
</dbReference>
<gene>
    <name evidence="4" type="ORF">A2777_00910</name>
</gene>
<dbReference type="Proteomes" id="UP000177354">
    <property type="component" value="Unassembled WGS sequence"/>
</dbReference>
<keyword evidence="1" id="KW-0378">Hydrolase</keyword>
<sequence>MPVVYHIIFHKTAEMSTGTVPKILFLTAVSLLILGISLIFVYFRTLKNTLVSPVADSVIKIERTLDRYAFNNLSLANFTGNEMEIGEEIRPSGNFTSRLLFFNSEGKKTSALVNIPLKQRPKSVILLLRGFVDKEVYQSGMGTSRIGEHLADSGFLTISPDFLGYGQSASPSANPMEERFQTYTTVLQLLESLPLLPQAVKNALPEYPYTVDPSSIGLFGHSNGGHIALAVLEITGASYPTVLWAPVSKPFPYSILYYTDEFSDKGYALRKLVSDFESFYQSSKYSIDNYFDNINAPIELHQGESDEEVPIWWSNELYEMLKEKNKKIDYFTYPGENHNFNKGSWNTLAFRTLNFYNRLFP</sequence>
<name>A0A1F5Z0S0_9BACT</name>
<reference evidence="4 5" key="1">
    <citation type="journal article" date="2016" name="Nat. Commun.">
        <title>Thousands of microbial genomes shed light on interconnected biogeochemical processes in an aquifer system.</title>
        <authorList>
            <person name="Anantharaman K."/>
            <person name="Brown C.T."/>
            <person name="Hug L.A."/>
            <person name="Sharon I."/>
            <person name="Castelle C.J."/>
            <person name="Probst A.J."/>
            <person name="Thomas B.C."/>
            <person name="Singh A."/>
            <person name="Wilkins M.J."/>
            <person name="Karaoz U."/>
            <person name="Brodie E.L."/>
            <person name="Williams K.H."/>
            <person name="Hubbard S.S."/>
            <person name="Banfield J.F."/>
        </authorList>
    </citation>
    <scope>NUCLEOTIDE SEQUENCE [LARGE SCALE GENOMIC DNA]</scope>
</reference>
<evidence type="ECO:0000259" key="3">
    <source>
        <dbReference type="Pfam" id="PF00326"/>
    </source>
</evidence>
<organism evidence="4 5">
    <name type="scientific">Candidatus Gottesmanbacteria bacterium RIFCSPHIGHO2_01_FULL_40_15</name>
    <dbReference type="NCBI Taxonomy" id="1798376"/>
    <lineage>
        <taxon>Bacteria</taxon>
        <taxon>Candidatus Gottesmaniibacteriota</taxon>
    </lineage>
</organism>
<evidence type="ECO:0000313" key="5">
    <source>
        <dbReference type="Proteomes" id="UP000177354"/>
    </source>
</evidence>
<feature type="transmembrane region" description="Helical" evidence="2">
    <location>
        <begin position="23"/>
        <end position="43"/>
    </location>
</feature>
<dbReference type="GO" id="GO:0006508">
    <property type="term" value="P:proteolysis"/>
    <property type="evidence" value="ECO:0007669"/>
    <property type="project" value="InterPro"/>
</dbReference>
<dbReference type="InterPro" id="IPR029058">
    <property type="entry name" value="AB_hydrolase_fold"/>
</dbReference>
<evidence type="ECO:0000256" key="1">
    <source>
        <dbReference type="ARBA" id="ARBA00022801"/>
    </source>
</evidence>
<dbReference type="InterPro" id="IPR050261">
    <property type="entry name" value="FrsA_esterase"/>
</dbReference>
<dbReference type="InterPro" id="IPR001375">
    <property type="entry name" value="Peptidase_S9_cat"/>
</dbReference>
<keyword evidence="2" id="KW-1133">Transmembrane helix</keyword>
<dbReference type="GO" id="GO:0052689">
    <property type="term" value="F:carboxylic ester hydrolase activity"/>
    <property type="evidence" value="ECO:0007669"/>
    <property type="project" value="UniProtKB-ARBA"/>
</dbReference>
<comment type="caution">
    <text evidence="4">The sequence shown here is derived from an EMBL/GenBank/DDBJ whole genome shotgun (WGS) entry which is preliminary data.</text>
</comment>
<keyword evidence="2" id="KW-0472">Membrane</keyword>
<accession>A0A1F5Z0S0</accession>
<dbReference type="GO" id="GO:0008236">
    <property type="term" value="F:serine-type peptidase activity"/>
    <property type="evidence" value="ECO:0007669"/>
    <property type="project" value="InterPro"/>
</dbReference>
<dbReference type="SUPFAM" id="SSF53474">
    <property type="entry name" value="alpha/beta-Hydrolases"/>
    <property type="match status" value="1"/>
</dbReference>
<dbReference type="Gene3D" id="3.40.50.1820">
    <property type="entry name" value="alpha/beta hydrolase"/>
    <property type="match status" value="1"/>
</dbReference>
<dbReference type="PANTHER" id="PTHR22946">
    <property type="entry name" value="DIENELACTONE HYDROLASE DOMAIN-CONTAINING PROTEIN-RELATED"/>
    <property type="match status" value="1"/>
</dbReference>
<feature type="domain" description="Peptidase S9 prolyl oligopeptidase catalytic" evidence="3">
    <location>
        <begin position="210"/>
        <end position="346"/>
    </location>
</feature>
<proteinExistence type="predicted"/>
<protein>
    <recommendedName>
        <fullName evidence="3">Peptidase S9 prolyl oligopeptidase catalytic domain-containing protein</fullName>
    </recommendedName>
</protein>
<dbReference type="PANTHER" id="PTHR22946:SF9">
    <property type="entry name" value="POLYKETIDE TRANSFERASE AF380"/>
    <property type="match status" value="1"/>
</dbReference>